<keyword evidence="4" id="KW-1185">Reference proteome</keyword>
<feature type="signal peptide" evidence="2">
    <location>
        <begin position="1"/>
        <end position="24"/>
    </location>
</feature>
<keyword evidence="1 2" id="KW-0732">Signal</keyword>
<evidence type="ECO:0000256" key="2">
    <source>
        <dbReference type="SAM" id="SignalP"/>
    </source>
</evidence>
<evidence type="ECO:0000313" key="3">
    <source>
        <dbReference type="EMBL" id="SEF65185.1"/>
    </source>
</evidence>
<dbReference type="EMBL" id="FNVQ01000001">
    <property type="protein sequence ID" value="SEF65185.1"/>
    <property type="molecule type" value="Genomic_DNA"/>
</dbReference>
<accession>A0A1H5TQV6</accession>
<dbReference type="Gene3D" id="3.40.190.10">
    <property type="entry name" value="Periplasmic binding protein-like II"/>
    <property type="match status" value="2"/>
</dbReference>
<protein>
    <submittedName>
        <fullName evidence="3">Putative spermidine/putrescine transport system substrate-binding protein</fullName>
    </submittedName>
</protein>
<dbReference type="OrthoDB" id="305758at2"/>
<organism evidence="3 4">
    <name type="scientific">Marinobacterium lutimaris</name>
    <dbReference type="NCBI Taxonomy" id="568106"/>
    <lineage>
        <taxon>Bacteria</taxon>
        <taxon>Pseudomonadati</taxon>
        <taxon>Pseudomonadota</taxon>
        <taxon>Gammaproteobacteria</taxon>
        <taxon>Oceanospirillales</taxon>
        <taxon>Oceanospirillaceae</taxon>
        <taxon>Marinobacterium</taxon>
    </lineage>
</organism>
<dbReference type="InterPro" id="IPR006059">
    <property type="entry name" value="SBP"/>
</dbReference>
<dbReference type="GO" id="GO:0030288">
    <property type="term" value="C:outer membrane-bounded periplasmic space"/>
    <property type="evidence" value="ECO:0007669"/>
    <property type="project" value="TreeGrafter"/>
</dbReference>
<evidence type="ECO:0000313" key="4">
    <source>
        <dbReference type="Proteomes" id="UP000236745"/>
    </source>
</evidence>
<dbReference type="GO" id="GO:0030975">
    <property type="term" value="F:thiamine binding"/>
    <property type="evidence" value="ECO:0007669"/>
    <property type="project" value="TreeGrafter"/>
</dbReference>
<proteinExistence type="predicted"/>
<dbReference type="AlphaFoldDB" id="A0A1H5TQV6"/>
<dbReference type="Proteomes" id="UP000236745">
    <property type="component" value="Unassembled WGS sequence"/>
</dbReference>
<dbReference type="CDD" id="cd13589">
    <property type="entry name" value="PBP2_polyamine_RpCGA009"/>
    <property type="match status" value="1"/>
</dbReference>
<dbReference type="SUPFAM" id="SSF53850">
    <property type="entry name" value="Periplasmic binding protein-like II"/>
    <property type="match status" value="1"/>
</dbReference>
<gene>
    <name evidence="3" type="ORF">SAMN05444390_101145</name>
</gene>
<dbReference type="Pfam" id="PF13416">
    <property type="entry name" value="SBP_bac_8"/>
    <property type="match status" value="1"/>
</dbReference>
<evidence type="ECO:0000256" key="1">
    <source>
        <dbReference type="ARBA" id="ARBA00022729"/>
    </source>
</evidence>
<name>A0A1H5TQV6_9GAMM</name>
<dbReference type="PANTHER" id="PTHR30006:SF2">
    <property type="entry name" value="ABC TRANSPORTER SUBSTRATE-BINDING PROTEIN"/>
    <property type="match status" value="1"/>
</dbReference>
<dbReference type="GO" id="GO:0015888">
    <property type="term" value="P:thiamine transport"/>
    <property type="evidence" value="ECO:0007669"/>
    <property type="project" value="TreeGrafter"/>
</dbReference>
<dbReference type="GO" id="GO:0030976">
    <property type="term" value="F:thiamine pyrophosphate binding"/>
    <property type="evidence" value="ECO:0007669"/>
    <property type="project" value="TreeGrafter"/>
</dbReference>
<feature type="chain" id="PRO_5009285297" evidence="2">
    <location>
        <begin position="25"/>
        <end position="343"/>
    </location>
</feature>
<sequence length="343" mass="37382">MQDKKSLITAIAMGTLLATGVAQAEDTLYFAGYGGSSEDLFRDRILPAFEEANGIKVQYVAGNSAATVAKLQAQRNKPEIDVAMIDEGPVFQAISMGLCQPVAEETFDQVVPLARLNQDKAIGLGIIATGIAYNTEYFAEQGWDEPNSWDDLADPRYNQRLSVPPISNGYGIITLVMEARINGGSEKDIDPGFDAFKERIGPNVLTYEPSSGKMSELFQSGEIVMSTWGSGRVKSLADTGFPVKFAYPKEGAASLMTTVCPVTGSDMPEMSQKLIAYLVSDEVQAILAAEKAWGPTNKNIELDPQLASTLPYGESLKSLTPIDWDTVNENRADWTKRWTREVE</sequence>
<dbReference type="RefSeq" id="WP_104001172.1">
    <property type="nucleotide sequence ID" value="NZ_FNVQ01000001.1"/>
</dbReference>
<reference evidence="3 4" key="1">
    <citation type="submission" date="2016-10" db="EMBL/GenBank/DDBJ databases">
        <authorList>
            <person name="de Groot N.N."/>
        </authorList>
    </citation>
    <scope>NUCLEOTIDE SEQUENCE [LARGE SCALE GENOMIC DNA]</scope>
    <source>
        <strain evidence="3 4">DSM 22012</strain>
    </source>
</reference>
<dbReference type="PANTHER" id="PTHR30006">
    <property type="entry name" value="THIAMINE-BINDING PERIPLASMIC PROTEIN-RELATED"/>
    <property type="match status" value="1"/>
</dbReference>